<dbReference type="CDD" id="cd17729">
    <property type="entry name" value="BRCT_CTDP1"/>
    <property type="match status" value="1"/>
</dbReference>
<reference evidence="9 10" key="1">
    <citation type="submission" date="2024-08" db="EMBL/GenBank/DDBJ databases">
        <title>Gnathostoma spinigerum genome.</title>
        <authorList>
            <person name="Gonzalez-Bertolin B."/>
            <person name="Monzon S."/>
            <person name="Zaballos A."/>
            <person name="Jimenez P."/>
            <person name="Dekumyoy P."/>
            <person name="Varona S."/>
            <person name="Cuesta I."/>
            <person name="Sumanam S."/>
            <person name="Adisakwattana P."/>
            <person name="Gasser R.B."/>
            <person name="Hernandez-Gonzalez A."/>
            <person name="Young N.D."/>
            <person name="Perteguer M.J."/>
        </authorList>
    </citation>
    <scope>NUCLEOTIDE SEQUENCE [LARGE SCALE GENOMIC DNA]</scope>
    <source>
        <strain evidence="9">AL3</strain>
        <tissue evidence="9">Liver</tissue>
    </source>
</reference>
<dbReference type="SUPFAM" id="SSF52113">
    <property type="entry name" value="BRCT domain"/>
    <property type="match status" value="1"/>
</dbReference>
<dbReference type="InterPro" id="IPR004274">
    <property type="entry name" value="FCP1_dom"/>
</dbReference>
<dbReference type="Pfam" id="PF00533">
    <property type="entry name" value="BRCT"/>
    <property type="match status" value="1"/>
</dbReference>
<evidence type="ECO:0000313" key="10">
    <source>
        <dbReference type="Proteomes" id="UP001608902"/>
    </source>
</evidence>
<evidence type="ECO:0000313" key="9">
    <source>
        <dbReference type="EMBL" id="MFH4982506.1"/>
    </source>
</evidence>
<feature type="domain" description="BRCT" evidence="7">
    <location>
        <begin position="357"/>
        <end position="436"/>
    </location>
</feature>
<dbReference type="InterPro" id="IPR039189">
    <property type="entry name" value="Fcp1"/>
</dbReference>
<evidence type="ECO:0000256" key="5">
    <source>
        <dbReference type="ARBA" id="ARBA00048336"/>
    </source>
</evidence>
<dbReference type="InterPro" id="IPR023214">
    <property type="entry name" value="HAD_sf"/>
</dbReference>
<keyword evidence="3 6" id="KW-0539">Nucleus</keyword>
<dbReference type="Pfam" id="PF03031">
    <property type="entry name" value="NIF"/>
    <property type="match status" value="1"/>
</dbReference>
<dbReference type="Gene3D" id="1.10.287.10">
    <property type="entry name" value="S15/NS1, RNA-binding"/>
    <property type="match status" value="1"/>
</dbReference>
<feature type="domain" description="FCP1 homology" evidence="8">
    <location>
        <begin position="142"/>
        <end position="303"/>
    </location>
</feature>
<dbReference type="PROSITE" id="PS50969">
    <property type="entry name" value="FCP1"/>
    <property type="match status" value="1"/>
</dbReference>
<dbReference type="InterPro" id="IPR036420">
    <property type="entry name" value="BRCT_dom_sf"/>
</dbReference>
<dbReference type="AlphaFoldDB" id="A0ABD6ERM4"/>
<comment type="function">
    <text evidence="6">This promotes the activity of RNA polymerase II.</text>
</comment>
<dbReference type="EMBL" id="JBGFUD010009455">
    <property type="protein sequence ID" value="MFH4982506.1"/>
    <property type="molecule type" value="Genomic_DNA"/>
</dbReference>
<organism evidence="9 10">
    <name type="scientific">Gnathostoma spinigerum</name>
    <dbReference type="NCBI Taxonomy" id="75299"/>
    <lineage>
        <taxon>Eukaryota</taxon>
        <taxon>Metazoa</taxon>
        <taxon>Ecdysozoa</taxon>
        <taxon>Nematoda</taxon>
        <taxon>Chromadorea</taxon>
        <taxon>Rhabditida</taxon>
        <taxon>Spirurina</taxon>
        <taxon>Gnathostomatomorpha</taxon>
        <taxon>Gnathostomatoidea</taxon>
        <taxon>Gnathostomatidae</taxon>
        <taxon>Gnathostoma</taxon>
    </lineage>
</organism>
<sequence length="436" mass="49839">MEPKGTDIIFEEDETAEAVTWKVADGSYISGDSVIFEYYSDGVKRRFKTSLVGVIHIPSEIRKLKVLRKDTFIGRVSECPHAIVMKDMCAACGKDLREKNGMAGQRKEASSANISMVHHVPELIVSNELAKELGSQDQKALLEARKLVLLVDLDQTLVHTTNHRFNMEGSVDVIRYELRGATFYTKVRPYARELIEKIARYYEMHIMSYGERQYAHYIARILDPKQIYFGHRIMSRDELYSVMYKTRNMQSLFPCGDHLIAMIDDRPDVWQYSEALIQVKPYRFFKETGDINALCVGRNAEKSNVDRIAEAELDTDEDETLEHIEKILVQIHSAFYKNYDTGGVDRVQDLKVVISYLRRKVLRGCSVVLSGIVPVGVDPEKTDAFRLCIQFGAKVTQDITKDTTHVIAARWGTTWNAKAFKTCFSYSLFEKILLAS</sequence>
<comment type="catalytic activity">
    <reaction evidence="5 6">
        <text>O-phospho-L-threonyl-[protein] + H2O = L-threonyl-[protein] + phosphate</text>
        <dbReference type="Rhea" id="RHEA:47004"/>
        <dbReference type="Rhea" id="RHEA-COMP:11060"/>
        <dbReference type="Rhea" id="RHEA-COMP:11605"/>
        <dbReference type="ChEBI" id="CHEBI:15377"/>
        <dbReference type="ChEBI" id="CHEBI:30013"/>
        <dbReference type="ChEBI" id="CHEBI:43474"/>
        <dbReference type="ChEBI" id="CHEBI:61977"/>
        <dbReference type="EC" id="3.1.3.16"/>
    </reaction>
</comment>
<evidence type="ECO:0000256" key="1">
    <source>
        <dbReference type="ARBA" id="ARBA00004123"/>
    </source>
</evidence>
<evidence type="ECO:0000256" key="2">
    <source>
        <dbReference type="ARBA" id="ARBA00022801"/>
    </source>
</evidence>
<keyword evidence="10" id="KW-1185">Reference proteome</keyword>
<proteinExistence type="predicted"/>
<accession>A0ABD6ERM4</accession>
<dbReference type="SMART" id="SM00577">
    <property type="entry name" value="CPDc"/>
    <property type="match status" value="1"/>
</dbReference>
<evidence type="ECO:0000256" key="6">
    <source>
        <dbReference type="RuleBase" id="RU366066"/>
    </source>
</evidence>
<dbReference type="EC" id="3.1.3.16" evidence="6"/>
<keyword evidence="2 6" id="KW-0378">Hydrolase</keyword>
<evidence type="ECO:0000256" key="4">
    <source>
        <dbReference type="ARBA" id="ARBA00047761"/>
    </source>
</evidence>
<name>A0ABD6ERM4_9BILA</name>
<protein>
    <recommendedName>
        <fullName evidence="6">RNA polymerase II subunit A C-terminal domain phosphatase</fullName>
        <ecNumber evidence="6">3.1.3.16</ecNumber>
    </recommendedName>
</protein>
<evidence type="ECO:0000256" key="3">
    <source>
        <dbReference type="ARBA" id="ARBA00023242"/>
    </source>
</evidence>
<dbReference type="Gene3D" id="3.40.50.1000">
    <property type="entry name" value="HAD superfamily/HAD-like"/>
    <property type="match status" value="1"/>
</dbReference>
<dbReference type="Proteomes" id="UP001608902">
    <property type="component" value="Unassembled WGS sequence"/>
</dbReference>
<dbReference type="Gene3D" id="3.40.50.10190">
    <property type="entry name" value="BRCT domain"/>
    <property type="match status" value="1"/>
</dbReference>
<dbReference type="GO" id="GO:0005634">
    <property type="term" value="C:nucleus"/>
    <property type="evidence" value="ECO:0007669"/>
    <property type="project" value="UniProtKB-SubCell"/>
</dbReference>
<evidence type="ECO:0000259" key="8">
    <source>
        <dbReference type="PROSITE" id="PS50969"/>
    </source>
</evidence>
<comment type="catalytic activity">
    <reaction evidence="4 6">
        <text>O-phospho-L-seryl-[protein] + H2O = L-seryl-[protein] + phosphate</text>
        <dbReference type="Rhea" id="RHEA:20629"/>
        <dbReference type="Rhea" id="RHEA-COMP:9863"/>
        <dbReference type="Rhea" id="RHEA-COMP:11604"/>
        <dbReference type="ChEBI" id="CHEBI:15377"/>
        <dbReference type="ChEBI" id="CHEBI:29999"/>
        <dbReference type="ChEBI" id="CHEBI:43474"/>
        <dbReference type="ChEBI" id="CHEBI:83421"/>
        <dbReference type="EC" id="3.1.3.16"/>
    </reaction>
</comment>
<comment type="caution">
    <text evidence="9">The sequence shown here is derived from an EMBL/GenBank/DDBJ whole genome shotgun (WGS) entry which is preliminary data.</text>
</comment>
<dbReference type="PROSITE" id="PS50172">
    <property type="entry name" value="BRCT"/>
    <property type="match status" value="1"/>
</dbReference>
<dbReference type="SUPFAM" id="SSF56784">
    <property type="entry name" value="HAD-like"/>
    <property type="match status" value="1"/>
</dbReference>
<dbReference type="GO" id="GO:0008420">
    <property type="term" value="F:RNA polymerase II CTD heptapeptide repeat phosphatase activity"/>
    <property type="evidence" value="ECO:0007669"/>
    <property type="project" value="UniProtKB-UniRule"/>
</dbReference>
<dbReference type="NCBIfam" id="TIGR02250">
    <property type="entry name" value="FCP1_euk"/>
    <property type="match status" value="1"/>
</dbReference>
<comment type="subcellular location">
    <subcellularLocation>
        <location evidence="1 6">Nucleus</location>
    </subcellularLocation>
</comment>
<dbReference type="InterPro" id="IPR036412">
    <property type="entry name" value="HAD-like_sf"/>
</dbReference>
<dbReference type="InterPro" id="IPR001357">
    <property type="entry name" value="BRCT_dom"/>
</dbReference>
<dbReference type="CDD" id="cd07521">
    <property type="entry name" value="HAD_FCP1-like"/>
    <property type="match status" value="1"/>
</dbReference>
<dbReference type="InterPro" id="IPR011947">
    <property type="entry name" value="FCP1_euk"/>
</dbReference>
<gene>
    <name evidence="9" type="ORF">AB6A40_009215</name>
</gene>
<dbReference type="PANTHER" id="PTHR23081:SF36">
    <property type="entry name" value="RNA POLYMERASE II SUBUNIT A C-TERMINAL DOMAIN PHOSPHATASE"/>
    <property type="match status" value="1"/>
</dbReference>
<dbReference type="PANTHER" id="PTHR23081">
    <property type="entry name" value="RNA POLYMERASE II CTD PHOSPHATASE"/>
    <property type="match status" value="1"/>
</dbReference>
<evidence type="ECO:0000259" key="7">
    <source>
        <dbReference type="PROSITE" id="PS50172"/>
    </source>
</evidence>